<dbReference type="PANTHER" id="PTHR34576:SF2">
    <property type="entry name" value="MEMBRANE-ASSOCIATED KINASE REGULATOR 6-RELATED"/>
    <property type="match status" value="1"/>
</dbReference>
<evidence type="ECO:0000313" key="2">
    <source>
        <dbReference type="Proteomes" id="UP001157418"/>
    </source>
</evidence>
<evidence type="ECO:0008006" key="3">
    <source>
        <dbReference type="Google" id="ProtNLM"/>
    </source>
</evidence>
<protein>
    <recommendedName>
        <fullName evidence="3">Membrane-associated kinase regulator 6</fullName>
    </recommendedName>
</protein>
<accession>A0AAU9LPJ1</accession>
<dbReference type="Proteomes" id="UP001157418">
    <property type="component" value="Unassembled WGS sequence"/>
</dbReference>
<gene>
    <name evidence="1" type="ORF">LVIROSA_LOCUS4174</name>
</gene>
<dbReference type="EMBL" id="CAKMRJ010000002">
    <property type="protein sequence ID" value="CAH1416410.1"/>
    <property type="molecule type" value="Genomic_DNA"/>
</dbReference>
<organism evidence="1 2">
    <name type="scientific">Lactuca virosa</name>
    <dbReference type="NCBI Taxonomy" id="75947"/>
    <lineage>
        <taxon>Eukaryota</taxon>
        <taxon>Viridiplantae</taxon>
        <taxon>Streptophyta</taxon>
        <taxon>Embryophyta</taxon>
        <taxon>Tracheophyta</taxon>
        <taxon>Spermatophyta</taxon>
        <taxon>Magnoliopsida</taxon>
        <taxon>eudicotyledons</taxon>
        <taxon>Gunneridae</taxon>
        <taxon>Pentapetalae</taxon>
        <taxon>asterids</taxon>
        <taxon>campanulids</taxon>
        <taxon>Asterales</taxon>
        <taxon>Asteraceae</taxon>
        <taxon>Cichorioideae</taxon>
        <taxon>Cichorieae</taxon>
        <taxon>Lactucinae</taxon>
        <taxon>Lactuca</taxon>
    </lineage>
</organism>
<dbReference type="PANTHER" id="PTHR34576">
    <property type="entry name" value="MEMBRANE-ASSOCIATED KINASE REGULATOR 6-RELATED"/>
    <property type="match status" value="1"/>
</dbReference>
<keyword evidence="2" id="KW-1185">Reference proteome</keyword>
<reference evidence="1 2" key="1">
    <citation type="submission" date="2022-01" db="EMBL/GenBank/DDBJ databases">
        <authorList>
            <person name="Xiong W."/>
            <person name="Schranz E."/>
        </authorList>
    </citation>
    <scope>NUCLEOTIDE SEQUENCE [LARGE SCALE GENOMIC DNA]</scope>
</reference>
<sequence>METSQPLTIESFSYSWLINQNPSLDEIFNNTDEHYSKQESTDSFVNSQRFHEESQNFHFDLPFSIPNLVHADEIFFNGHIIPRSVSQIRLYSTPATPLVHFPPKNPSKITKSYSQLIANLRVSSKRILEKCFSLLLPRKSTRIVDSSTNPVCLPSFVLTNERTNKRIEGDKTTFRRTKSWSHNSSYGSRFSCSKNKLCDYNETSVHEAIVHCKRSFEK</sequence>
<proteinExistence type="predicted"/>
<comment type="caution">
    <text evidence="1">The sequence shown here is derived from an EMBL/GenBank/DDBJ whole genome shotgun (WGS) entry which is preliminary data.</text>
</comment>
<evidence type="ECO:0000313" key="1">
    <source>
        <dbReference type="EMBL" id="CAH1416410.1"/>
    </source>
</evidence>
<dbReference type="InterPro" id="IPR044699">
    <property type="entry name" value="MAKR6"/>
</dbReference>
<name>A0AAU9LPJ1_9ASTR</name>
<dbReference type="AlphaFoldDB" id="A0AAU9LPJ1"/>